<dbReference type="InterPro" id="IPR001647">
    <property type="entry name" value="HTH_TetR"/>
</dbReference>
<keyword evidence="1 2" id="KW-0238">DNA-binding</keyword>
<name>A0ABP6TAJ2_9ACTN</name>
<reference evidence="5" key="1">
    <citation type="journal article" date="2019" name="Int. J. Syst. Evol. Microbiol.">
        <title>The Global Catalogue of Microorganisms (GCM) 10K type strain sequencing project: providing services to taxonomists for standard genome sequencing and annotation.</title>
        <authorList>
            <consortium name="The Broad Institute Genomics Platform"/>
            <consortium name="The Broad Institute Genome Sequencing Center for Infectious Disease"/>
            <person name="Wu L."/>
            <person name="Ma J."/>
        </authorList>
    </citation>
    <scope>NUCLEOTIDE SEQUENCE [LARGE SCALE GENOMIC DNA]</scope>
    <source>
        <strain evidence="5">JCM 9458</strain>
    </source>
</reference>
<organism evidence="4 5">
    <name type="scientific">Cryptosporangium minutisporangium</name>
    <dbReference type="NCBI Taxonomy" id="113569"/>
    <lineage>
        <taxon>Bacteria</taxon>
        <taxon>Bacillati</taxon>
        <taxon>Actinomycetota</taxon>
        <taxon>Actinomycetes</taxon>
        <taxon>Cryptosporangiales</taxon>
        <taxon>Cryptosporangiaceae</taxon>
        <taxon>Cryptosporangium</taxon>
    </lineage>
</organism>
<comment type="caution">
    <text evidence="4">The sequence shown here is derived from an EMBL/GenBank/DDBJ whole genome shotgun (WGS) entry which is preliminary data.</text>
</comment>
<sequence length="226" mass="24939">MQLVKSTGKKGEKSRQTRRRILQAAHELFVDQGYGATTLQGIAERAGVAVQTIYFAFGNKPSLLKELVDVTIAGDDEPIPTMQRAWFLDALAAETADAQLRTHVRGTCEMLQRVAPIIDVLRAAGMQDPSLAGLWQQDSDPRLEVHTAAARSLVGKPGAKPDVSAEQAADLLFGLLSPELYLLFVRDRKWAPERWEEWAHSTLHAQLCGWASGEIQYRDTGVHPSI</sequence>
<proteinExistence type="predicted"/>
<dbReference type="EMBL" id="BAAAYN010000058">
    <property type="protein sequence ID" value="GAA3396688.1"/>
    <property type="molecule type" value="Genomic_DNA"/>
</dbReference>
<evidence type="ECO:0000313" key="5">
    <source>
        <dbReference type="Proteomes" id="UP001501676"/>
    </source>
</evidence>
<dbReference type="SUPFAM" id="SSF48498">
    <property type="entry name" value="Tetracyclin repressor-like, C-terminal domain"/>
    <property type="match status" value="1"/>
</dbReference>
<evidence type="ECO:0000259" key="3">
    <source>
        <dbReference type="PROSITE" id="PS50977"/>
    </source>
</evidence>
<dbReference type="Pfam" id="PF00440">
    <property type="entry name" value="TetR_N"/>
    <property type="match status" value="1"/>
</dbReference>
<dbReference type="InterPro" id="IPR050109">
    <property type="entry name" value="HTH-type_TetR-like_transc_reg"/>
</dbReference>
<gene>
    <name evidence="4" type="ORF">GCM10020369_74310</name>
</gene>
<protein>
    <submittedName>
        <fullName evidence="4">TetR/AcrR family transcriptional regulator</fullName>
    </submittedName>
</protein>
<dbReference type="InterPro" id="IPR009057">
    <property type="entry name" value="Homeodomain-like_sf"/>
</dbReference>
<evidence type="ECO:0000313" key="4">
    <source>
        <dbReference type="EMBL" id="GAA3396688.1"/>
    </source>
</evidence>
<evidence type="ECO:0000256" key="2">
    <source>
        <dbReference type="PROSITE-ProRule" id="PRU00335"/>
    </source>
</evidence>
<evidence type="ECO:0000256" key="1">
    <source>
        <dbReference type="ARBA" id="ARBA00023125"/>
    </source>
</evidence>
<feature type="DNA-binding region" description="H-T-H motif" evidence="2">
    <location>
        <begin position="38"/>
        <end position="57"/>
    </location>
</feature>
<dbReference type="PANTHER" id="PTHR30055:SF226">
    <property type="entry name" value="HTH-TYPE TRANSCRIPTIONAL REGULATOR PKSA"/>
    <property type="match status" value="1"/>
</dbReference>
<keyword evidence="5" id="KW-1185">Reference proteome</keyword>
<dbReference type="SUPFAM" id="SSF46689">
    <property type="entry name" value="Homeodomain-like"/>
    <property type="match status" value="1"/>
</dbReference>
<accession>A0ABP6TAJ2</accession>
<dbReference type="Gene3D" id="1.10.357.10">
    <property type="entry name" value="Tetracycline Repressor, domain 2"/>
    <property type="match status" value="1"/>
</dbReference>
<dbReference type="PRINTS" id="PR00455">
    <property type="entry name" value="HTHTETR"/>
</dbReference>
<dbReference type="PROSITE" id="PS50977">
    <property type="entry name" value="HTH_TETR_2"/>
    <property type="match status" value="1"/>
</dbReference>
<feature type="domain" description="HTH tetR-type" evidence="3">
    <location>
        <begin position="15"/>
        <end position="75"/>
    </location>
</feature>
<dbReference type="PANTHER" id="PTHR30055">
    <property type="entry name" value="HTH-TYPE TRANSCRIPTIONAL REGULATOR RUTR"/>
    <property type="match status" value="1"/>
</dbReference>
<dbReference type="RefSeq" id="WP_345732993.1">
    <property type="nucleotide sequence ID" value="NZ_BAAAYN010000058.1"/>
</dbReference>
<dbReference type="InterPro" id="IPR036271">
    <property type="entry name" value="Tet_transcr_reg_TetR-rel_C_sf"/>
</dbReference>
<dbReference type="Proteomes" id="UP001501676">
    <property type="component" value="Unassembled WGS sequence"/>
</dbReference>